<reference evidence="3 4" key="1">
    <citation type="journal article" date="2015" name="Nat. Commun.">
        <title>Genomic and transcriptomic evidence for scavenging of diverse organic compounds by widespread deep-sea archaea.</title>
        <authorList>
            <person name="Li M."/>
            <person name="Baker B.J."/>
            <person name="Anantharaman K."/>
            <person name="Jain S."/>
            <person name="Breier J.A."/>
            <person name="Dick G.J."/>
        </authorList>
    </citation>
    <scope>NUCLEOTIDE SEQUENCE [LARGE SCALE GENOMIC DNA]</scope>
    <source>
        <strain evidence="3">Cayman_51_deep</strain>
    </source>
</reference>
<keyword evidence="2" id="KW-1133">Transmembrane helix</keyword>
<sequence length="312" mass="34386">MVDVDSAMRTSAYSGGKRRSKKSDDDKQKEKESRLIEPFNPAEHALKEKAEAYSMWLVIVYGLAVCVFMRYSFMPTLTEPERVLWLLPVLLAVTVPPLHKVLMPSKYYDLFTFSNWFRACFLYVFTWLALSFMLVNPPMGDIAAPAIASGLDIEATDGVESASWSKGTYTVGLNQDTVEIVLGMAVRDNVDAENATIVASVWYHGELLKDSEGSVIGDLTDGSAVVGSLTDALADYSAVDGNWTRGYAKNTLTSAQMGPKIAPRSEDIGLAWDLGELGPGEYEVRVTLSEVGDPWEQNVWTANYRLVITQVA</sequence>
<feature type="compositionally biased region" description="Basic and acidic residues" evidence="1">
    <location>
        <begin position="22"/>
        <end position="33"/>
    </location>
</feature>
<feature type="transmembrane region" description="Helical" evidence="2">
    <location>
        <begin position="83"/>
        <end position="103"/>
    </location>
</feature>
<dbReference type="EMBL" id="PSPG01000006">
    <property type="protein sequence ID" value="PXF21716.1"/>
    <property type="molecule type" value="Genomic_DNA"/>
</dbReference>
<keyword evidence="2" id="KW-0812">Transmembrane</keyword>
<gene>
    <name evidence="3" type="ORF">CXX69_03675</name>
</gene>
<name>A0A2V3HS37_9ARCH</name>
<comment type="caution">
    <text evidence="3">The sequence shown here is derived from an EMBL/GenBank/DDBJ whole genome shotgun (WGS) entry which is preliminary data.</text>
</comment>
<accession>A0A2V3HS37</accession>
<evidence type="ECO:0000313" key="4">
    <source>
        <dbReference type="Proteomes" id="UP000248161"/>
    </source>
</evidence>
<feature type="transmembrane region" description="Helical" evidence="2">
    <location>
        <begin position="53"/>
        <end position="71"/>
    </location>
</feature>
<proteinExistence type="predicted"/>
<feature type="transmembrane region" description="Helical" evidence="2">
    <location>
        <begin position="115"/>
        <end position="135"/>
    </location>
</feature>
<evidence type="ECO:0000256" key="2">
    <source>
        <dbReference type="SAM" id="Phobius"/>
    </source>
</evidence>
<dbReference type="Proteomes" id="UP000248161">
    <property type="component" value="Unassembled WGS sequence"/>
</dbReference>
<feature type="region of interest" description="Disordered" evidence="1">
    <location>
        <begin position="1"/>
        <end position="33"/>
    </location>
</feature>
<keyword evidence="2" id="KW-0472">Membrane</keyword>
<organism evidence="3 4">
    <name type="scientific">Candidatus Thalassarchaeum betae</name>
    <dbReference type="NCBI Taxonomy" id="2599289"/>
    <lineage>
        <taxon>Archaea</taxon>
        <taxon>Methanobacteriati</taxon>
        <taxon>Thermoplasmatota</taxon>
        <taxon>Candidatus Poseidoniia</taxon>
        <taxon>Candidatus Poseidoniales</taxon>
        <taxon>Candidatus Thalassarchaeaceae</taxon>
        <taxon>Candidatus Thalassarchaeum</taxon>
    </lineage>
</organism>
<evidence type="ECO:0000313" key="3">
    <source>
        <dbReference type="EMBL" id="PXF21716.1"/>
    </source>
</evidence>
<evidence type="ECO:0000256" key="1">
    <source>
        <dbReference type="SAM" id="MobiDB-lite"/>
    </source>
</evidence>
<protein>
    <submittedName>
        <fullName evidence="3">Uncharacterized protein</fullName>
    </submittedName>
</protein>
<dbReference type="AlphaFoldDB" id="A0A2V3HS37"/>